<comment type="cofactor">
    <cofactor evidence="1">
        <name>Mn(2+)</name>
        <dbReference type="ChEBI" id="CHEBI:29035"/>
    </cofactor>
</comment>
<dbReference type="InterPro" id="IPR001891">
    <property type="entry name" value="Malic_OxRdtase"/>
</dbReference>
<dbReference type="Pfam" id="PF01515">
    <property type="entry name" value="PTA_PTB"/>
    <property type="match status" value="1"/>
</dbReference>
<keyword evidence="8" id="KW-0511">Multifunctional enzyme</keyword>
<feature type="binding site" evidence="11">
    <location>
        <position position="297"/>
    </location>
    <ligand>
        <name>a divalent metal cation</name>
        <dbReference type="ChEBI" id="CHEBI:60240"/>
    </ligand>
</feature>
<dbReference type="InterPro" id="IPR036291">
    <property type="entry name" value="NAD(P)-bd_dom_sf"/>
</dbReference>
<dbReference type="GO" id="GO:0016616">
    <property type="term" value="F:oxidoreductase activity, acting on the CH-OH group of donors, NAD or NADP as acceptor"/>
    <property type="evidence" value="ECO:0007669"/>
    <property type="project" value="InterPro"/>
</dbReference>
<feature type="domain" description="Malic enzyme N-terminal" evidence="14">
    <location>
        <begin position="28"/>
        <end position="161"/>
    </location>
</feature>
<comment type="similarity">
    <text evidence="5 12">Belongs to the malic enzymes family.</text>
</comment>
<comment type="similarity">
    <text evidence="4">In the C-terminal section; belongs to the phosphate acetyltransferase and butyryltransferase family.</text>
</comment>
<dbReference type="InterPro" id="IPR037062">
    <property type="entry name" value="Malic_N_dom_sf"/>
</dbReference>
<dbReference type="SUPFAM" id="SSF53659">
    <property type="entry name" value="Isocitrate/Isopropylmalate dehydrogenase-like"/>
    <property type="match status" value="1"/>
</dbReference>
<dbReference type="Proteomes" id="UP000444318">
    <property type="component" value="Unassembled WGS sequence"/>
</dbReference>
<dbReference type="GO" id="GO:0006108">
    <property type="term" value="P:malate metabolic process"/>
    <property type="evidence" value="ECO:0007669"/>
    <property type="project" value="InterPro"/>
</dbReference>
<dbReference type="Pfam" id="PF03949">
    <property type="entry name" value="Malic_M"/>
    <property type="match status" value="1"/>
</dbReference>
<evidence type="ECO:0000256" key="12">
    <source>
        <dbReference type="RuleBase" id="RU003427"/>
    </source>
</evidence>
<evidence type="ECO:0000259" key="13">
    <source>
        <dbReference type="SMART" id="SM00919"/>
    </source>
</evidence>
<dbReference type="Gene3D" id="3.40.50.10750">
    <property type="entry name" value="Isocitrate/Isopropylmalate dehydrogenase-like"/>
    <property type="match status" value="1"/>
</dbReference>
<comment type="cofactor">
    <cofactor evidence="2">
        <name>Mg(2+)</name>
        <dbReference type="ChEBI" id="CHEBI:18420"/>
    </cofactor>
</comment>
<evidence type="ECO:0000313" key="15">
    <source>
        <dbReference type="EMBL" id="MQA23156.1"/>
    </source>
</evidence>
<dbReference type="Pfam" id="PF12434">
    <property type="entry name" value="Malate_DH"/>
    <property type="match status" value="1"/>
</dbReference>
<feature type="domain" description="Malic enzyme NAD-binding" evidence="13">
    <location>
        <begin position="173"/>
        <end position="410"/>
    </location>
</feature>
<keyword evidence="6 10" id="KW-0479">Metal-binding</keyword>
<dbReference type="SMART" id="SM00919">
    <property type="entry name" value="Malic_M"/>
    <property type="match status" value="1"/>
</dbReference>
<evidence type="ECO:0000313" key="16">
    <source>
        <dbReference type="Proteomes" id="UP000444318"/>
    </source>
</evidence>
<evidence type="ECO:0000256" key="5">
    <source>
        <dbReference type="ARBA" id="ARBA00008785"/>
    </source>
</evidence>
<dbReference type="PIRSF" id="PIRSF036684">
    <property type="entry name" value="ME_PTA"/>
    <property type="match status" value="1"/>
</dbReference>
<evidence type="ECO:0000256" key="11">
    <source>
        <dbReference type="PIRSR" id="PIRSR036684-3"/>
    </source>
</evidence>
<dbReference type="AlphaFoldDB" id="A0A843SSI6"/>
<evidence type="ECO:0000256" key="6">
    <source>
        <dbReference type="ARBA" id="ARBA00022723"/>
    </source>
</evidence>
<keyword evidence="7" id="KW-0560">Oxidoreductase</keyword>
<dbReference type="InterPro" id="IPR042112">
    <property type="entry name" value="P_AcTrfase_dom2"/>
</dbReference>
<accession>A0A843SSI6</accession>
<dbReference type="GO" id="GO:0016746">
    <property type="term" value="F:acyltransferase activity"/>
    <property type="evidence" value="ECO:0007669"/>
    <property type="project" value="InterPro"/>
</dbReference>
<proteinExistence type="inferred from homology"/>
<dbReference type="Gene3D" id="3.40.50.720">
    <property type="entry name" value="NAD(P)-binding Rossmann-like Domain"/>
    <property type="match status" value="1"/>
</dbReference>
<dbReference type="PANTHER" id="PTHR43237">
    <property type="entry name" value="NADP-DEPENDENT MALIC ENZYME"/>
    <property type="match status" value="1"/>
</dbReference>
<dbReference type="InterPro" id="IPR002505">
    <property type="entry name" value="PTA_PTB"/>
</dbReference>
<dbReference type="InterPro" id="IPR051674">
    <property type="entry name" value="Malate_Decarboxylase"/>
</dbReference>
<dbReference type="FunFam" id="3.40.50.10380:FF:000003">
    <property type="entry name" value="NADP-dependent malic enzyme"/>
    <property type="match status" value="1"/>
</dbReference>
<feature type="binding site" evidence="10">
    <location>
        <position position="146"/>
    </location>
    <ligand>
        <name>a divalent metal cation</name>
        <dbReference type="ChEBI" id="CHEBI:60240"/>
    </ligand>
</feature>
<dbReference type="Pfam" id="PF00390">
    <property type="entry name" value="malic"/>
    <property type="match status" value="1"/>
</dbReference>
<dbReference type="Gene3D" id="3.40.50.10380">
    <property type="entry name" value="Malic enzyme, N-terminal domain"/>
    <property type="match status" value="1"/>
</dbReference>
<dbReference type="FunFam" id="3.40.50.720:FF:000095">
    <property type="entry name" value="NADP-dependent malic enzyme"/>
    <property type="match status" value="1"/>
</dbReference>
<evidence type="ECO:0000256" key="3">
    <source>
        <dbReference type="ARBA" id="ARBA00007686"/>
    </source>
</evidence>
<dbReference type="Gene3D" id="3.40.50.10950">
    <property type="match status" value="1"/>
</dbReference>
<evidence type="ECO:0000256" key="8">
    <source>
        <dbReference type="ARBA" id="ARBA00023268"/>
    </source>
</evidence>
<dbReference type="InterPro" id="IPR045213">
    <property type="entry name" value="Malic_NAD-bd_bact_type"/>
</dbReference>
<evidence type="ECO:0000256" key="1">
    <source>
        <dbReference type="ARBA" id="ARBA00001936"/>
    </source>
</evidence>
<feature type="binding site" evidence="11">
    <location>
        <position position="172"/>
    </location>
    <ligand>
        <name>a divalent metal cation</name>
        <dbReference type="ChEBI" id="CHEBI:60240"/>
    </ligand>
</feature>
<dbReference type="SUPFAM" id="SSF51735">
    <property type="entry name" value="NAD(P)-binding Rossmann-fold domains"/>
    <property type="match status" value="1"/>
</dbReference>
<dbReference type="InterPro" id="IPR042113">
    <property type="entry name" value="P_AcTrfase_dom1"/>
</dbReference>
<dbReference type="GO" id="GO:0046872">
    <property type="term" value="F:metal ion binding"/>
    <property type="evidence" value="ECO:0007669"/>
    <property type="project" value="UniProtKB-KW"/>
</dbReference>
<evidence type="ECO:0000256" key="7">
    <source>
        <dbReference type="ARBA" id="ARBA00023002"/>
    </source>
</evidence>
<dbReference type="SUPFAM" id="SSF53223">
    <property type="entry name" value="Aminoacid dehydrogenase-like, N-terminal domain"/>
    <property type="match status" value="1"/>
</dbReference>
<keyword evidence="11" id="KW-0521">NADP</keyword>
<feature type="active site" description="Proton acceptor" evidence="9">
    <location>
        <position position="104"/>
    </location>
</feature>
<dbReference type="InterPro" id="IPR012188">
    <property type="entry name" value="ME_PTA"/>
</dbReference>
<gene>
    <name evidence="15" type="ORF">GEV01_26900</name>
</gene>
<dbReference type="RefSeq" id="WP_152808862.1">
    <property type="nucleotide sequence ID" value="NZ_WHUF01000008.1"/>
</dbReference>
<dbReference type="NCBIfam" id="NF009501">
    <property type="entry name" value="PRK12861.1"/>
    <property type="match status" value="1"/>
</dbReference>
<dbReference type="PRINTS" id="PR00072">
    <property type="entry name" value="MALOXRDTASE"/>
</dbReference>
<evidence type="ECO:0000256" key="9">
    <source>
        <dbReference type="PIRSR" id="PIRSR036684-1"/>
    </source>
</evidence>
<dbReference type="GO" id="GO:0051287">
    <property type="term" value="F:NAD binding"/>
    <property type="evidence" value="ECO:0007669"/>
    <property type="project" value="InterPro"/>
</dbReference>
<organism evidence="15 16">
    <name type="scientific">Rugamonas rivuli</name>
    <dbReference type="NCBI Taxonomy" id="2743358"/>
    <lineage>
        <taxon>Bacteria</taxon>
        <taxon>Pseudomonadati</taxon>
        <taxon>Pseudomonadota</taxon>
        <taxon>Betaproteobacteria</taxon>
        <taxon>Burkholderiales</taxon>
        <taxon>Oxalobacteraceae</taxon>
        <taxon>Telluria group</taxon>
        <taxon>Rugamonas</taxon>
    </lineage>
</organism>
<name>A0A843SSI6_9BURK</name>
<protein>
    <submittedName>
        <fullName evidence="15">NADP-dependent malic enzyme</fullName>
    </submittedName>
</protein>
<feature type="binding site" evidence="11">
    <location>
        <begin position="86"/>
        <end position="93"/>
    </location>
    <ligand>
        <name>NADP(+)</name>
        <dbReference type="ChEBI" id="CHEBI:58349"/>
    </ligand>
</feature>
<dbReference type="InterPro" id="IPR032683">
    <property type="entry name" value="Malate_DH"/>
</dbReference>
<evidence type="ECO:0000256" key="2">
    <source>
        <dbReference type="ARBA" id="ARBA00001946"/>
    </source>
</evidence>
<feature type="binding site" evidence="10">
    <location>
        <position position="147"/>
    </location>
    <ligand>
        <name>a divalent metal cation</name>
        <dbReference type="ChEBI" id="CHEBI:60240"/>
    </ligand>
</feature>
<evidence type="ECO:0000256" key="4">
    <source>
        <dbReference type="ARBA" id="ARBA00008756"/>
    </source>
</evidence>
<dbReference type="InterPro" id="IPR012302">
    <property type="entry name" value="Malic_NAD-bd"/>
</dbReference>
<keyword evidence="16" id="KW-1185">Reference proteome</keyword>
<dbReference type="EMBL" id="WHUF01000008">
    <property type="protein sequence ID" value="MQA23156.1"/>
    <property type="molecule type" value="Genomic_DNA"/>
</dbReference>
<dbReference type="SMART" id="SM01274">
    <property type="entry name" value="malic"/>
    <property type="match status" value="1"/>
</dbReference>
<dbReference type="InterPro" id="IPR012301">
    <property type="entry name" value="Malic_N_dom"/>
</dbReference>
<evidence type="ECO:0000259" key="14">
    <source>
        <dbReference type="SMART" id="SM01274"/>
    </source>
</evidence>
<reference evidence="15 16" key="1">
    <citation type="submission" date="2019-10" db="EMBL/GenBank/DDBJ databases">
        <title>Two novel species isolated from a subtropical stream in China.</title>
        <authorList>
            <person name="Lu H."/>
        </authorList>
    </citation>
    <scope>NUCLEOTIDE SEQUENCE [LARGE SCALE GENOMIC DNA]</scope>
    <source>
        <strain evidence="15 16">FT103W</strain>
    </source>
</reference>
<sequence>MDSSSDKKEELRQQLRLAALEYHECPTPGKISVTPTKQLTNQRDLALAYSPGVAAPCEEIVIDPANAYKYTARGNLVAVITNGTAVLGLGNIGPLAAKPVMEGKGVLFKKFAGIDVFDIEINESDPDKLVDIIASLEPTFGGVNLEDIKAPECFYIERQLREKMKIPVFHDDQHGTAIIVGAAIMNGIQYVGKDIANCKLVVSGAGAAALACLDLIVDLGFPLENIYVTDLAGVVYKGRKELMDPDKERFARETSARTLAEVISDADIFLGLSAGGVLKQDMVKAMAPNPLILALANPNPEILPEDVKAVRGDAIICTGRSDYPNQVNNVLCFPYIFRGALDCGATTITREMEIAVVHAIAELAHAEQSDIVATTYGFSNLSFGPEYLIPMPFDPRLLIKIAPAVAKAAEDSGVATRPIKDLQAYADSLQQFVYRSGTFMKPLFQVAKKTAAELKRIVYAEGEEERVLRAVQVIVDEKLARPILVGRPAVLETRITKFGLRLKQGIDFDVINPDHDERYREYWQAYYELTARKGVTQEYAKLEMRRRHSLIGAMMIKKGDADGMICGTFGTTQLHLHYIDQVLGKRDGACVYAAMNVLIMPERQLVMVDTHVNENPNAKELAAITVMAAEEMRRFGLSPRAALLSHSNFGSSNSESAQKMRAALELVKQLDPTLEVDGEMHGDTALDSKLRNSIMPGTTLTGDANLLVMPNIDAANIAYNLVKTAAGNGIAVGPILLGCAKPVHILTPSATVRRIVNMTALCVVDAVAQRKV</sequence>
<evidence type="ECO:0000256" key="10">
    <source>
        <dbReference type="PIRSR" id="PIRSR036684-2"/>
    </source>
</evidence>
<dbReference type="PANTHER" id="PTHR43237:SF4">
    <property type="entry name" value="NADP-DEPENDENT MALIC ENZYME"/>
    <property type="match status" value="1"/>
</dbReference>
<dbReference type="GO" id="GO:0004470">
    <property type="term" value="F:malic enzyme activity"/>
    <property type="evidence" value="ECO:0007669"/>
    <property type="project" value="InterPro"/>
</dbReference>
<comment type="caution">
    <text evidence="15">The sequence shown here is derived from an EMBL/GenBank/DDBJ whole genome shotgun (WGS) entry which is preliminary data.</text>
</comment>
<dbReference type="InterPro" id="IPR046346">
    <property type="entry name" value="Aminoacid_DH-like_N_sf"/>
</dbReference>
<dbReference type="CDD" id="cd05311">
    <property type="entry name" value="NAD_bind_2_malic_enz"/>
    <property type="match status" value="1"/>
</dbReference>
<comment type="similarity">
    <text evidence="3">In the N-terminal section; belongs to the malic enzymes family.</text>
</comment>